<dbReference type="OrthoDB" id="7555263at2759"/>
<organism evidence="2 3">
    <name type="scientific">Lasius niger</name>
    <name type="common">Black garden ant</name>
    <dbReference type="NCBI Taxonomy" id="67767"/>
    <lineage>
        <taxon>Eukaryota</taxon>
        <taxon>Metazoa</taxon>
        <taxon>Ecdysozoa</taxon>
        <taxon>Arthropoda</taxon>
        <taxon>Hexapoda</taxon>
        <taxon>Insecta</taxon>
        <taxon>Pterygota</taxon>
        <taxon>Neoptera</taxon>
        <taxon>Endopterygota</taxon>
        <taxon>Hymenoptera</taxon>
        <taxon>Apocrita</taxon>
        <taxon>Aculeata</taxon>
        <taxon>Formicoidea</taxon>
        <taxon>Formicidae</taxon>
        <taxon>Formicinae</taxon>
        <taxon>Lasius</taxon>
        <taxon>Lasius</taxon>
    </lineage>
</organism>
<accession>A0A0J7N685</accession>
<name>A0A0J7N685_LASNI</name>
<gene>
    <name evidence="2" type="ORF">RF55_12343</name>
</gene>
<dbReference type="Proteomes" id="UP000036403">
    <property type="component" value="Unassembled WGS sequence"/>
</dbReference>
<dbReference type="AlphaFoldDB" id="A0A0J7N685"/>
<feature type="region of interest" description="Disordered" evidence="1">
    <location>
        <begin position="50"/>
        <end position="75"/>
    </location>
</feature>
<sequence length="289" mass="32576">MISRKQLDLFTMPKLQEELLLFGISNPSNNHTACVDMLLNCYEKSKSNRSLMSNQAQEADGTADSPKSSAAQPTLEVSDMLSCQASNQVVQESVSENTLSQLCLLMQQQMKIQQSQALQQQEMFRQMLSALSNNNATTSNQNQVGLQPASYHGQDLHSTNTQVPENFSVVSANATKLLSSQISQFRGTEKDNVEIWLEKLESVAEIHGMSHAVMLSAAFSKLVKTARRWFDHSTGTVNRSWPQFRAAIISRFKKKIYHSAVLQKVEARKWLFYKETFSDYAMDKIALMH</sequence>
<proteinExistence type="predicted"/>
<dbReference type="PaxDb" id="67767-A0A0J7N685"/>
<dbReference type="EMBL" id="LBMM01009328">
    <property type="protein sequence ID" value="KMQ88205.1"/>
    <property type="molecule type" value="Genomic_DNA"/>
</dbReference>
<reference evidence="2 3" key="1">
    <citation type="submission" date="2015-04" db="EMBL/GenBank/DDBJ databases">
        <title>Lasius niger genome sequencing.</title>
        <authorList>
            <person name="Konorov E.A."/>
            <person name="Nikitin M.A."/>
            <person name="Kirill M.V."/>
            <person name="Chang P."/>
        </authorList>
    </citation>
    <scope>NUCLEOTIDE SEQUENCE [LARGE SCALE GENOMIC DNA]</scope>
    <source>
        <tissue evidence="2">Whole</tissue>
    </source>
</reference>
<evidence type="ECO:0000313" key="2">
    <source>
        <dbReference type="EMBL" id="KMQ88205.1"/>
    </source>
</evidence>
<evidence type="ECO:0000313" key="3">
    <source>
        <dbReference type="Proteomes" id="UP000036403"/>
    </source>
</evidence>
<keyword evidence="3" id="KW-1185">Reference proteome</keyword>
<comment type="caution">
    <text evidence="2">The sequence shown here is derived from an EMBL/GenBank/DDBJ whole genome shotgun (WGS) entry which is preliminary data.</text>
</comment>
<evidence type="ECO:0000256" key="1">
    <source>
        <dbReference type="SAM" id="MobiDB-lite"/>
    </source>
</evidence>
<protein>
    <submittedName>
        <fullName evidence="2">Uncharacterized protein</fullName>
    </submittedName>
</protein>